<sequence>MADSDDGKMGIWMTSALVVGTIIGAAIFMLPVSLAPLGRNAVIGWLVSGFGMLCVAFALARLSQCGGDGIQANIERQFGPTVGFLVAWSFWVSNWVALASLAIAVGSTLSFIGPPFGGPASVVPVAITSVVILTAYNAIGARAVGGLQILTVAIKVLPLLAVISLLFERGASGAGYQALAPAAVTFANIAAATAMTFYALTGFESATAPVCKVRDPERTLPRAIFGGTVFVVLLYMLAGTGIQLLLPVDVIVASPAPFADALASRWGHGAASLAALAIAVSAIGCLNGLILVTGELGYSMALRGDLPSVMTRTRGANTPYFSQIVGSVLCILLVFANSSRSTADLYTFIILLSTAAIVLLYFAGAFVAWKASSTVGSRSVVVVAILFLAFGTYGTGLEADLWCIALLAVGLAIRAAMRRFNSSAETNLPAVAIPVAPPGSSA</sequence>
<feature type="transmembrane region" description="Helical" evidence="9">
    <location>
        <begin position="399"/>
        <end position="417"/>
    </location>
</feature>
<evidence type="ECO:0000256" key="4">
    <source>
        <dbReference type="ARBA" id="ARBA00022475"/>
    </source>
</evidence>
<feature type="transmembrane region" description="Helical" evidence="9">
    <location>
        <begin position="320"/>
        <end position="339"/>
    </location>
</feature>
<feature type="transmembrane region" description="Helical" evidence="9">
    <location>
        <begin position="146"/>
        <end position="167"/>
    </location>
</feature>
<feature type="transmembrane region" description="Helical" evidence="9">
    <location>
        <begin position="82"/>
        <end position="104"/>
    </location>
</feature>
<evidence type="ECO:0000256" key="8">
    <source>
        <dbReference type="ARBA" id="ARBA00045636"/>
    </source>
</evidence>
<organism evidence="10 11">
    <name type="scientific">Sphingomonas sediminicola</name>
    <dbReference type="NCBI Taxonomy" id="386874"/>
    <lineage>
        <taxon>Bacteria</taxon>
        <taxon>Pseudomonadati</taxon>
        <taxon>Pseudomonadota</taxon>
        <taxon>Alphaproteobacteria</taxon>
        <taxon>Sphingomonadales</taxon>
        <taxon>Sphingomonadaceae</taxon>
        <taxon>Sphingomonas</taxon>
    </lineage>
</organism>
<accession>A0ABX6T626</accession>
<dbReference type="Proteomes" id="UP000516105">
    <property type="component" value="Chromosome"/>
</dbReference>
<comment type="function">
    <text evidence="8">Major component of the acid-resistance (AR) system allowing enteric pathogens to survive the acidic environment in the stomach. Exchanges extracellular arginine for its intracellular decarboxylation product agmatine (Agm) thereby expelling intracellular protons. Probably undergoes several conformational states in order to translocate the substrate across the membrane; keeps the substrate accessible to only 1 side of the membrane at a time by opening and closing 3 membrane-internal gates.</text>
</comment>
<protein>
    <recommendedName>
        <fullName evidence="3">Arginine/agmatine antiporter</fullName>
    </recommendedName>
</protein>
<dbReference type="Pfam" id="PF13520">
    <property type="entry name" value="AA_permease_2"/>
    <property type="match status" value="1"/>
</dbReference>
<dbReference type="InterPro" id="IPR050367">
    <property type="entry name" value="APC_superfamily"/>
</dbReference>
<dbReference type="EMBL" id="CP060782">
    <property type="protein sequence ID" value="QNP44864.1"/>
    <property type="molecule type" value="Genomic_DNA"/>
</dbReference>
<dbReference type="RefSeq" id="WP_187707822.1">
    <property type="nucleotide sequence ID" value="NZ_CP060782.1"/>
</dbReference>
<comment type="subcellular location">
    <subcellularLocation>
        <location evidence="1">Cell membrane</location>
        <topology evidence="1">Multi-pass membrane protein</topology>
    </subcellularLocation>
</comment>
<keyword evidence="6 9" id="KW-1133">Transmembrane helix</keyword>
<evidence type="ECO:0000256" key="2">
    <source>
        <dbReference type="ARBA" id="ARBA00008220"/>
    </source>
</evidence>
<keyword evidence="5 9" id="KW-0812">Transmembrane</keyword>
<evidence type="ECO:0000256" key="5">
    <source>
        <dbReference type="ARBA" id="ARBA00022692"/>
    </source>
</evidence>
<keyword evidence="7 9" id="KW-0472">Membrane</keyword>
<feature type="transmembrane region" description="Helical" evidence="9">
    <location>
        <begin position="375"/>
        <end position="393"/>
    </location>
</feature>
<evidence type="ECO:0000256" key="6">
    <source>
        <dbReference type="ARBA" id="ARBA00022989"/>
    </source>
</evidence>
<evidence type="ECO:0000256" key="3">
    <source>
        <dbReference type="ARBA" id="ARBA00021069"/>
    </source>
</evidence>
<dbReference type="PANTHER" id="PTHR42770:SF18">
    <property type="entry name" value="ARGININE_AGMATINE ANTIPORTER"/>
    <property type="match status" value="1"/>
</dbReference>
<feature type="transmembrane region" description="Helical" evidence="9">
    <location>
        <begin position="179"/>
        <end position="203"/>
    </location>
</feature>
<feature type="transmembrane region" description="Helical" evidence="9">
    <location>
        <begin position="42"/>
        <end position="62"/>
    </location>
</feature>
<name>A0ABX6T626_9SPHN</name>
<feature type="transmembrane region" description="Helical" evidence="9">
    <location>
        <begin position="345"/>
        <end position="368"/>
    </location>
</feature>
<dbReference type="InterPro" id="IPR002293">
    <property type="entry name" value="AA/rel_permease1"/>
</dbReference>
<dbReference type="Gene3D" id="1.20.1740.10">
    <property type="entry name" value="Amino acid/polyamine transporter I"/>
    <property type="match status" value="1"/>
</dbReference>
<feature type="transmembrane region" description="Helical" evidence="9">
    <location>
        <begin position="12"/>
        <end position="30"/>
    </location>
</feature>
<dbReference type="PIRSF" id="PIRSF006060">
    <property type="entry name" value="AA_transporter"/>
    <property type="match status" value="1"/>
</dbReference>
<dbReference type="PANTHER" id="PTHR42770">
    <property type="entry name" value="AMINO ACID TRANSPORTER-RELATED"/>
    <property type="match status" value="1"/>
</dbReference>
<evidence type="ECO:0000256" key="1">
    <source>
        <dbReference type="ARBA" id="ARBA00004651"/>
    </source>
</evidence>
<comment type="similarity">
    <text evidence="2">Belongs to the amino acid-polyamine-organocation (APC) superfamily. Basic amino acid/polyamine antiporter (APA) (TC 2.A.3.2) family.</text>
</comment>
<reference evidence="10 11" key="1">
    <citation type="submission" date="2020-08" db="EMBL/GenBank/DDBJ databases">
        <title>Genome sequence of Sphingomonas sediminicola KACC 15039T.</title>
        <authorList>
            <person name="Hyun D.-W."/>
            <person name="Bae J.-W."/>
        </authorList>
    </citation>
    <scope>NUCLEOTIDE SEQUENCE [LARGE SCALE GENOMIC DNA]</scope>
    <source>
        <strain evidence="10 11">KACC 15039</strain>
    </source>
</reference>
<evidence type="ECO:0000313" key="11">
    <source>
        <dbReference type="Proteomes" id="UP000516105"/>
    </source>
</evidence>
<evidence type="ECO:0000256" key="9">
    <source>
        <dbReference type="SAM" id="Phobius"/>
    </source>
</evidence>
<feature type="transmembrane region" description="Helical" evidence="9">
    <location>
        <begin position="266"/>
        <end position="293"/>
    </location>
</feature>
<gene>
    <name evidence="10" type="ORF">H9L14_08865</name>
</gene>
<evidence type="ECO:0000313" key="10">
    <source>
        <dbReference type="EMBL" id="QNP44864.1"/>
    </source>
</evidence>
<feature type="transmembrane region" description="Helical" evidence="9">
    <location>
        <begin position="116"/>
        <end position="139"/>
    </location>
</feature>
<evidence type="ECO:0000256" key="7">
    <source>
        <dbReference type="ARBA" id="ARBA00023136"/>
    </source>
</evidence>
<feature type="transmembrane region" description="Helical" evidence="9">
    <location>
        <begin position="224"/>
        <end position="246"/>
    </location>
</feature>
<keyword evidence="4" id="KW-1003">Cell membrane</keyword>
<proteinExistence type="inferred from homology"/>
<keyword evidence="11" id="KW-1185">Reference proteome</keyword>